<accession>A0A9N9LFH5</accession>
<dbReference type="AlphaFoldDB" id="A0A9N9LFH5"/>
<keyword evidence="1" id="KW-0472">Membrane</keyword>
<feature type="transmembrane region" description="Helical" evidence="1">
    <location>
        <begin position="43"/>
        <end position="63"/>
    </location>
</feature>
<keyword evidence="1" id="KW-1133">Transmembrane helix</keyword>
<evidence type="ECO:0000313" key="2">
    <source>
        <dbReference type="EMBL" id="CAG8972205.1"/>
    </source>
</evidence>
<gene>
    <name evidence="2" type="ORF">HYALB_00010984</name>
</gene>
<keyword evidence="1" id="KW-0812">Transmembrane</keyword>
<sequence length="104" mass="11359">MYFLNVPHHIPSAAPAIATNAITPWVLALKFRDMVILEMGIEILFVLKSVHAYSVAIWLVAYAAGAGVFEHPANSTASPDRCIILHTMIVAHVLNKMVLALEPI</sequence>
<protein>
    <submittedName>
        <fullName evidence="2">Uncharacterized protein</fullName>
    </submittedName>
</protein>
<proteinExistence type="predicted"/>
<dbReference type="Proteomes" id="UP000701801">
    <property type="component" value="Unassembled WGS sequence"/>
</dbReference>
<dbReference type="EMBL" id="CAJVRM010000039">
    <property type="protein sequence ID" value="CAG8972205.1"/>
    <property type="molecule type" value="Genomic_DNA"/>
</dbReference>
<feature type="transmembrane region" description="Helical" evidence="1">
    <location>
        <begin position="12"/>
        <end position="31"/>
    </location>
</feature>
<evidence type="ECO:0000256" key="1">
    <source>
        <dbReference type="SAM" id="Phobius"/>
    </source>
</evidence>
<keyword evidence="3" id="KW-1185">Reference proteome</keyword>
<name>A0A9N9LFH5_9HELO</name>
<comment type="caution">
    <text evidence="2">The sequence shown here is derived from an EMBL/GenBank/DDBJ whole genome shotgun (WGS) entry which is preliminary data.</text>
</comment>
<evidence type="ECO:0000313" key="3">
    <source>
        <dbReference type="Proteomes" id="UP000701801"/>
    </source>
</evidence>
<organism evidence="2 3">
    <name type="scientific">Hymenoscyphus albidus</name>
    <dbReference type="NCBI Taxonomy" id="595503"/>
    <lineage>
        <taxon>Eukaryota</taxon>
        <taxon>Fungi</taxon>
        <taxon>Dikarya</taxon>
        <taxon>Ascomycota</taxon>
        <taxon>Pezizomycotina</taxon>
        <taxon>Leotiomycetes</taxon>
        <taxon>Helotiales</taxon>
        <taxon>Helotiaceae</taxon>
        <taxon>Hymenoscyphus</taxon>
    </lineage>
</organism>
<reference evidence="2" key="1">
    <citation type="submission" date="2021-07" db="EMBL/GenBank/DDBJ databases">
        <authorList>
            <person name="Durling M."/>
        </authorList>
    </citation>
    <scope>NUCLEOTIDE SEQUENCE</scope>
</reference>